<evidence type="ECO:0000313" key="3">
    <source>
        <dbReference type="Proteomes" id="UP000594008"/>
    </source>
</evidence>
<protein>
    <recommendedName>
        <fullName evidence="4">Transposase</fullName>
    </recommendedName>
</protein>
<name>A0A7M2TCW9_STRCW</name>
<reference evidence="2 3" key="1">
    <citation type="submission" date="2020-10" db="EMBL/GenBank/DDBJ databases">
        <title>Streptomyces chromofuscus complate genome analysis.</title>
        <authorList>
            <person name="Anwar N."/>
        </authorList>
    </citation>
    <scope>NUCLEOTIDE SEQUENCE [LARGE SCALE GENOMIC DNA]</scope>
    <source>
        <strain evidence="2 3">DSM 40273</strain>
    </source>
</reference>
<evidence type="ECO:0000313" key="2">
    <source>
        <dbReference type="EMBL" id="QOV46352.1"/>
    </source>
</evidence>
<sequence length="191" mass="21036">MTKEPRTPAQVLLESRQKASREKRARVLAVVDQMKADGDPITFLTVAKRAGVSNWLVYAEGVREHIEAARAGQAVGVTRQRKEGAVASAASLATDLEFARAQVRTLTEERDRLRAAVQRSLGERVDAVSTKDLLARVQELSIANQRLASELARAEADRDSLQDDLAEAQDDLAAARTALRNMMRDQNRDST</sequence>
<dbReference type="RefSeq" id="WP_189696857.1">
    <property type="nucleotide sequence ID" value="NZ_BMTA01000003.1"/>
</dbReference>
<dbReference type="AlphaFoldDB" id="A0A7M2TCW9"/>
<dbReference type="KEGG" id="schf:IPT68_10845"/>
<gene>
    <name evidence="2" type="ORF">IPT68_10845</name>
</gene>
<proteinExistence type="predicted"/>
<accession>A0A7M2TCW9</accession>
<keyword evidence="1" id="KW-0175">Coiled coil</keyword>
<evidence type="ECO:0008006" key="4">
    <source>
        <dbReference type="Google" id="ProtNLM"/>
    </source>
</evidence>
<dbReference type="Proteomes" id="UP000594008">
    <property type="component" value="Chromosome"/>
</dbReference>
<feature type="coiled-coil region" evidence="1">
    <location>
        <begin position="89"/>
        <end position="185"/>
    </location>
</feature>
<keyword evidence="3" id="KW-1185">Reference proteome</keyword>
<dbReference type="EMBL" id="CP063374">
    <property type="protein sequence ID" value="QOV46352.1"/>
    <property type="molecule type" value="Genomic_DNA"/>
</dbReference>
<dbReference type="Pfam" id="PF19776">
    <property type="entry name" value="DUF6262"/>
    <property type="match status" value="1"/>
</dbReference>
<dbReference type="InterPro" id="IPR046229">
    <property type="entry name" value="TnpC-like"/>
</dbReference>
<organism evidence="2 3">
    <name type="scientific">Streptomyces chromofuscus</name>
    <dbReference type="NCBI Taxonomy" id="42881"/>
    <lineage>
        <taxon>Bacteria</taxon>
        <taxon>Bacillati</taxon>
        <taxon>Actinomycetota</taxon>
        <taxon>Actinomycetes</taxon>
        <taxon>Kitasatosporales</taxon>
        <taxon>Streptomycetaceae</taxon>
        <taxon>Streptomyces</taxon>
    </lineage>
</organism>
<evidence type="ECO:0000256" key="1">
    <source>
        <dbReference type="SAM" id="Coils"/>
    </source>
</evidence>